<organism evidence="1">
    <name type="scientific">marine metagenome</name>
    <dbReference type="NCBI Taxonomy" id="408172"/>
    <lineage>
        <taxon>unclassified sequences</taxon>
        <taxon>metagenomes</taxon>
        <taxon>ecological metagenomes</taxon>
    </lineage>
</organism>
<dbReference type="AlphaFoldDB" id="A0A383A8B9"/>
<gene>
    <name evidence="1" type="ORF">METZ01_LOCUS456758</name>
</gene>
<reference evidence="1" key="1">
    <citation type="submission" date="2018-05" db="EMBL/GenBank/DDBJ databases">
        <authorList>
            <person name="Lanie J.A."/>
            <person name="Ng W.-L."/>
            <person name="Kazmierczak K.M."/>
            <person name="Andrzejewski T.M."/>
            <person name="Davidsen T.M."/>
            <person name="Wayne K.J."/>
            <person name="Tettelin H."/>
            <person name="Glass J.I."/>
            <person name="Rusch D."/>
            <person name="Podicherti R."/>
            <person name="Tsui H.-C.T."/>
            <person name="Winkler M.E."/>
        </authorList>
    </citation>
    <scope>NUCLEOTIDE SEQUENCE</scope>
</reference>
<accession>A0A383A8B9</accession>
<sequence>VVKRKDMKSTLVQLLNMLLNKPLGAAKKEEKIPRLTNPPEVLGA</sequence>
<proteinExistence type="predicted"/>
<evidence type="ECO:0000313" key="1">
    <source>
        <dbReference type="EMBL" id="SVE03904.1"/>
    </source>
</evidence>
<name>A0A383A8B9_9ZZZZ</name>
<feature type="non-terminal residue" evidence="1">
    <location>
        <position position="1"/>
    </location>
</feature>
<dbReference type="EMBL" id="UINC01189979">
    <property type="protein sequence ID" value="SVE03904.1"/>
    <property type="molecule type" value="Genomic_DNA"/>
</dbReference>
<protein>
    <submittedName>
        <fullName evidence="1">Uncharacterized protein</fullName>
    </submittedName>
</protein>